<sequence>MVSRLGIYICSALIGILFIIPGMIKTIRISTGIHKEIIKKYKNFTEVSPFVKIGLDVSPIVYMQMTGVFEIILGTILVAGTVSFKRFACLGLISIVLLVAYNQFALEDYRAMIVPLGYFVLLSWIFHCLGRLSCSCAKHLKHD</sequence>
<evidence type="ECO:0000256" key="2">
    <source>
        <dbReference type="ARBA" id="ARBA00006679"/>
    </source>
</evidence>
<comment type="caution">
    <text evidence="7">The sequence shown here is derived from an EMBL/GenBank/DDBJ whole genome shotgun (WGS) entry which is preliminary data.</text>
</comment>
<evidence type="ECO:0000313" key="8">
    <source>
        <dbReference type="Proteomes" id="UP001626550"/>
    </source>
</evidence>
<evidence type="ECO:0008006" key="9">
    <source>
        <dbReference type="Google" id="ProtNLM"/>
    </source>
</evidence>
<evidence type="ECO:0000313" key="7">
    <source>
        <dbReference type="EMBL" id="KAL3312396.1"/>
    </source>
</evidence>
<evidence type="ECO:0000256" key="3">
    <source>
        <dbReference type="ARBA" id="ARBA00022692"/>
    </source>
</evidence>
<keyword evidence="8" id="KW-1185">Reference proteome</keyword>
<dbReference type="PANTHER" id="PTHR13163:SF2">
    <property type="entry name" value="TRANSMEMBRANE PROTEIN 35B"/>
    <property type="match status" value="1"/>
</dbReference>
<organism evidence="7 8">
    <name type="scientific">Cichlidogyrus casuarinus</name>
    <dbReference type="NCBI Taxonomy" id="1844966"/>
    <lineage>
        <taxon>Eukaryota</taxon>
        <taxon>Metazoa</taxon>
        <taxon>Spiralia</taxon>
        <taxon>Lophotrochozoa</taxon>
        <taxon>Platyhelminthes</taxon>
        <taxon>Monogenea</taxon>
        <taxon>Monopisthocotylea</taxon>
        <taxon>Dactylogyridea</taxon>
        <taxon>Ancyrocephalidae</taxon>
        <taxon>Cichlidogyrus</taxon>
    </lineage>
</organism>
<evidence type="ECO:0000256" key="4">
    <source>
        <dbReference type="ARBA" id="ARBA00022989"/>
    </source>
</evidence>
<feature type="transmembrane region" description="Helical" evidence="6">
    <location>
        <begin position="87"/>
        <end position="106"/>
    </location>
</feature>
<name>A0ABD2Q2M5_9PLAT</name>
<gene>
    <name evidence="7" type="ORF">Ciccas_009011</name>
</gene>
<evidence type="ECO:0000256" key="1">
    <source>
        <dbReference type="ARBA" id="ARBA00004141"/>
    </source>
</evidence>
<proteinExistence type="inferred from homology"/>
<protein>
    <recommendedName>
        <fullName evidence="9">DoxX family protein</fullName>
    </recommendedName>
</protein>
<comment type="subcellular location">
    <subcellularLocation>
        <location evidence="1">Membrane</location>
        <topology evidence="1">Multi-pass membrane protein</topology>
    </subcellularLocation>
</comment>
<dbReference type="PANTHER" id="PTHR13163">
    <property type="entry name" value="SPINAL CORD EXPRESSION PROTEIN 4"/>
    <property type="match status" value="1"/>
</dbReference>
<comment type="similarity">
    <text evidence="2">Belongs to the DoxX family.</text>
</comment>
<dbReference type="GO" id="GO:0016020">
    <property type="term" value="C:membrane"/>
    <property type="evidence" value="ECO:0007669"/>
    <property type="project" value="UniProtKB-SubCell"/>
</dbReference>
<evidence type="ECO:0000256" key="6">
    <source>
        <dbReference type="SAM" id="Phobius"/>
    </source>
</evidence>
<keyword evidence="5 6" id="KW-0472">Membrane</keyword>
<accession>A0ABD2Q2M5</accession>
<feature type="transmembrane region" description="Helical" evidence="6">
    <location>
        <begin position="60"/>
        <end position="80"/>
    </location>
</feature>
<dbReference type="AlphaFoldDB" id="A0ABD2Q2M5"/>
<keyword evidence="3 6" id="KW-0812">Transmembrane</keyword>
<evidence type="ECO:0000256" key="5">
    <source>
        <dbReference type="ARBA" id="ARBA00023136"/>
    </source>
</evidence>
<dbReference type="EMBL" id="JBJKFK010001718">
    <property type="protein sequence ID" value="KAL3312396.1"/>
    <property type="molecule type" value="Genomic_DNA"/>
</dbReference>
<feature type="transmembrane region" description="Helical" evidence="6">
    <location>
        <begin position="5"/>
        <end position="24"/>
    </location>
</feature>
<keyword evidence="4 6" id="KW-1133">Transmembrane helix</keyword>
<feature type="transmembrane region" description="Helical" evidence="6">
    <location>
        <begin position="112"/>
        <end position="132"/>
    </location>
</feature>
<reference evidence="7 8" key="1">
    <citation type="submission" date="2024-11" db="EMBL/GenBank/DDBJ databases">
        <title>Adaptive evolution of stress response genes in parasites aligns with host niche diversity.</title>
        <authorList>
            <person name="Hahn C."/>
            <person name="Resl P."/>
        </authorList>
    </citation>
    <scope>NUCLEOTIDE SEQUENCE [LARGE SCALE GENOMIC DNA]</scope>
    <source>
        <strain evidence="7">EGGRZ-B1_66</strain>
        <tissue evidence="7">Body</tissue>
    </source>
</reference>
<dbReference type="Proteomes" id="UP001626550">
    <property type="component" value="Unassembled WGS sequence"/>
</dbReference>
<dbReference type="InterPro" id="IPR040399">
    <property type="entry name" value="TMEM35A/B"/>
</dbReference>